<accession>A0ABR0ABK8</accession>
<feature type="region of interest" description="Disordered" evidence="1">
    <location>
        <begin position="1"/>
        <end position="51"/>
    </location>
</feature>
<proteinExistence type="predicted"/>
<feature type="compositionally biased region" description="Basic and acidic residues" evidence="1">
    <location>
        <begin position="12"/>
        <end position="31"/>
    </location>
</feature>
<dbReference type="InterPro" id="IPR014710">
    <property type="entry name" value="RmlC-like_jellyroll"/>
</dbReference>
<evidence type="ECO:0000259" key="2">
    <source>
        <dbReference type="PROSITE" id="PS50042"/>
    </source>
</evidence>
<dbReference type="Pfam" id="PF00027">
    <property type="entry name" value="cNMP_binding"/>
    <property type="match status" value="1"/>
</dbReference>
<dbReference type="PROSITE" id="PS50042">
    <property type="entry name" value="CNMP_BINDING_3"/>
    <property type="match status" value="1"/>
</dbReference>
<dbReference type="InterPro" id="IPR018490">
    <property type="entry name" value="cNMP-bd_dom_sf"/>
</dbReference>
<keyword evidence="4" id="KW-1185">Reference proteome</keyword>
<evidence type="ECO:0000313" key="4">
    <source>
        <dbReference type="Proteomes" id="UP001234178"/>
    </source>
</evidence>
<dbReference type="Gene3D" id="2.60.120.10">
    <property type="entry name" value="Jelly Rolls"/>
    <property type="match status" value="1"/>
</dbReference>
<dbReference type="EMBL" id="JAOYFB010000037">
    <property type="protein sequence ID" value="KAK4022448.1"/>
    <property type="molecule type" value="Genomic_DNA"/>
</dbReference>
<dbReference type="SUPFAM" id="SSF51206">
    <property type="entry name" value="cAMP-binding domain-like"/>
    <property type="match status" value="1"/>
</dbReference>
<gene>
    <name evidence="3" type="ORF">OUZ56_007912</name>
</gene>
<reference evidence="3 4" key="1">
    <citation type="journal article" date="2023" name="Nucleic Acids Res.">
        <title>The hologenome of Daphnia magna reveals possible DNA methylation and microbiome-mediated evolution of the host genome.</title>
        <authorList>
            <person name="Chaturvedi A."/>
            <person name="Li X."/>
            <person name="Dhandapani V."/>
            <person name="Marshall H."/>
            <person name="Kissane S."/>
            <person name="Cuenca-Cambronero M."/>
            <person name="Asole G."/>
            <person name="Calvet F."/>
            <person name="Ruiz-Romero M."/>
            <person name="Marangio P."/>
            <person name="Guigo R."/>
            <person name="Rago D."/>
            <person name="Mirbahai L."/>
            <person name="Eastwood N."/>
            <person name="Colbourne J.K."/>
            <person name="Zhou J."/>
            <person name="Mallon E."/>
            <person name="Orsini L."/>
        </authorList>
    </citation>
    <scope>NUCLEOTIDE SEQUENCE [LARGE SCALE GENOMIC DNA]</scope>
    <source>
        <strain evidence="3">LRV0_1</strain>
    </source>
</reference>
<sequence>MRYLREGTSGINKEEKWGEHQQQEPKDDIVHVHSSNNGPSPSSSSSSCSPLTSAATYSRRLLGRGSWFGDSVLDDSPRDATASTRGPCKLLRVEQRDFRSLWQLTMS</sequence>
<feature type="compositionally biased region" description="Low complexity" evidence="1">
    <location>
        <begin position="34"/>
        <end position="50"/>
    </location>
</feature>
<feature type="domain" description="Cyclic nucleotide-binding" evidence="2">
    <location>
        <begin position="62"/>
        <end position="101"/>
    </location>
</feature>
<protein>
    <recommendedName>
        <fullName evidence="2">Cyclic nucleotide-binding domain-containing protein</fullName>
    </recommendedName>
</protein>
<name>A0ABR0ABK8_9CRUS</name>
<comment type="caution">
    <text evidence="3">The sequence shown here is derived from an EMBL/GenBank/DDBJ whole genome shotgun (WGS) entry which is preliminary data.</text>
</comment>
<dbReference type="Proteomes" id="UP001234178">
    <property type="component" value="Unassembled WGS sequence"/>
</dbReference>
<dbReference type="CDD" id="cd00038">
    <property type="entry name" value="CAP_ED"/>
    <property type="match status" value="1"/>
</dbReference>
<dbReference type="InterPro" id="IPR000595">
    <property type="entry name" value="cNMP-bd_dom"/>
</dbReference>
<organism evidence="3 4">
    <name type="scientific">Daphnia magna</name>
    <dbReference type="NCBI Taxonomy" id="35525"/>
    <lineage>
        <taxon>Eukaryota</taxon>
        <taxon>Metazoa</taxon>
        <taxon>Ecdysozoa</taxon>
        <taxon>Arthropoda</taxon>
        <taxon>Crustacea</taxon>
        <taxon>Branchiopoda</taxon>
        <taxon>Diplostraca</taxon>
        <taxon>Cladocera</taxon>
        <taxon>Anomopoda</taxon>
        <taxon>Daphniidae</taxon>
        <taxon>Daphnia</taxon>
    </lineage>
</organism>
<evidence type="ECO:0000313" key="3">
    <source>
        <dbReference type="EMBL" id="KAK4022448.1"/>
    </source>
</evidence>
<evidence type="ECO:0000256" key="1">
    <source>
        <dbReference type="SAM" id="MobiDB-lite"/>
    </source>
</evidence>